<dbReference type="GO" id="GO:0016887">
    <property type="term" value="F:ATP hydrolysis activity"/>
    <property type="evidence" value="ECO:0007669"/>
    <property type="project" value="InterPro"/>
</dbReference>
<keyword evidence="1" id="KW-0813">Transport</keyword>
<keyword evidence="3 5" id="KW-0067">ATP-binding</keyword>
<comment type="caution">
    <text evidence="5">The sequence shown here is derived from an EMBL/GenBank/DDBJ whole genome shotgun (WGS) entry which is preliminary data.</text>
</comment>
<organism evidence="5 6">
    <name type="scientific">Youxingia wuxianensis</name>
    <dbReference type="NCBI Taxonomy" id="2763678"/>
    <lineage>
        <taxon>Bacteria</taxon>
        <taxon>Bacillati</taxon>
        <taxon>Bacillota</taxon>
        <taxon>Clostridia</taxon>
        <taxon>Eubacteriales</taxon>
        <taxon>Oscillospiraceae</taxon>
        <taxon>Youxingia</taxon>
    </lineage>
</organism>
<name>A0A926EQH8_9FIRM</name>
<proteinExistence type="predicted"/>
<dbReference type="CDD" id="cd03219">
    <property type="entry name" value="ABC_Mj1267_LivG_branched"/>
    <property type="match status" value="1"/>
</dbReference>
<reference evidence="5" key="1">
    <citation type="submission" date="2020-08" db="EMBL/GenBank/DDBJ databases">
        <title>Genome public.</title>
        <authorList>
            <person name="Liu C."/>
            <person name="Sun Q."/>
        </authorList>
    </citation>
    <scope>NUCLEOTIDE SEQUENCE</scope>
    <source>
        <strain evidence="5">NSJ-64</strain>
    </source>
</reference>
<accession>A0A926EQH8</accession>
<dbReference type="InterPro" id="IPR003439">
    <property type="entry name" value="ABC_transporter-like_ATP-bd"/>
</dbReference>
<evidence type="ECO:0000313" key="5">
    <source>
        <dbReference type="EMBL" id="MBC8584514.1"/>
    </source>
</evidence>
<dbReference type="GO" id="GO:0005886">
    <property type="term" value="C:plasma membrane"/>
    <property type="evidence" value="ECO:0007669"/>
    <property type="project" value="TreeGrafter"/>
</dbReference>
<dbReference type="Gene3D" id="3.40.50.300">
    <property type="entry name" value="P-loop containing nucleotide triphosphate hydrolases"/>
    <property type="match status" value="1"/>
</dbReference>
<dbReference type="Proteomes" id="UP000623678">
    <property type="component" value="Unassembled WGS sequence"/>
</dbReference>
<dbReference type="RefSeq" id="WP_262394346.1">
    <property type="nucleotide sequence ID" value="NZ_JACRTD010000002.1"/>
</dbReference>
<dbReference type="PANTHER" id="PTHR45772">
    <property type="entry name" value="CONSERVED COMPONENT OF ABC TRANSPORTER FOR NATURAL AMINO ACIDS-RELATED"/>
    <property type="match status" value="1"/>
</dbReference>
<dbReference type="AlphaFoldDB" id="A0A926EQH8"/>
<dbReference type="Pfam" id="PF00005">
    <property type="entry name" value="ABC_tran"/>
    <property type="match status" value="1"/>
</dbReference>
<evidence type="ECO:0000313" key="6">
    <source>
        <dbReference type="Proteomes" id="UP000623678"/>
    </source>
</evidence>
<keyword evidence="6" id="KW-1185">Reference proteome</keyword>
<evidence type="ECO:0000256" key="3">
    <source>
        <dbReference type="ARBA" id="ARBA00022840"/>
    </source>
</evidence>
<gene>
    <name evidence="5" type="ORF">H8705_02850</name>
</gene>
<dbReference type="InterPro" id="IPR003593">
    <property type="entry name" value="AAA+_ATPase"/>
</dbReference>
<keyword evidence="2" id="KW-0547">Nucleotide-binding</keyword>
<dbReference type="SUPFAM" id="SSF52540">
    <property type="entry name" value="P-loop containing nucleoside triphosphate hydrolases"/>
    <property type="match status" value="1"/>
</dbReference>
<evidence type="ECO:0000259" key="4">
    <source>
        <dbReference type="PROSITE" id="PS50893"/>
    </source>
</evidence>
<sequence length="238" mass="26759">MTDAILELKGLSKYFGGIKANDDVNMSIERGELHCLIGPNGAGKSTIFRMIMGEYPPTKGEIIYEGKNITKLKMWQRAYRGISIKMQIPGVFGELSLYDNIRIALQKHVSQQEVEAEIQRLIHFVGIQDLGNPLVKNMSHGQQQWLEIAMALALRPKLLLLDEPAAGMGPEETEFTAQLVKKINAQGITVIFIDHDMNFVRRIAKRVTVLHCGKIFKEGPLEEIEADKDVIQIYLGED</sequence>
<dbReference type="PANTHER" id="PTHR45772:SF8">
    <property type="entry name" value="HIGH-AFFINITY BRANCHED-CHAIN AMINO ACID TRANSPORT ATP-BINDING PROTEIN"/>
    <property type="match status" value="1"/>
</dbReference>
<dbReference type="GO" id="GO:0005524">
    <property type="term" value="F:ATP binding"/>
    <property type="evidence" value="ECO:0007669"/>
    <property type="project" value="UniProtKB-KW"/>
</dbReference>
<dbReference type="SMART" id="SM00382">
    <property type="entry name" value="AAA"/>
    <property type="match status" value="1"/>
</dbReference>
<dbReference type="InterPro" id="IPR051120">
    <property type="entry name" value="ABC_AA/LPS_Transport"/>
</dbReference>
<dbReference type="PROSITE" id="PS50893">
    <property type="entry name" value="ABC_TRANSPORTER_2"/>
    <property type="match status" value="1"/>
</dbReference>
<dbReference type="EMBL" id="JACRTD010000002">
    <property type="protein sequence ID" value="MBC8584514.1"/>
    <property type="molecule type" value="Genomic_DNA"/>
</dbReference>
<dbReference type="InterPro" id="IPR027417">
    <property type="entry name" value="P-loop_NTPase"/>
</dbReference>
<evidence type="ECO:0000256" key="1">
    <source>
        <dbReference type="ARBA" id="ARBA00022448"/>
    </source>
</evidence>
<evidence type="ECO:0000256" key="2">
    <source>
        <dbReference type="ARBA" id="ARBA00022741"/>
    </source>
</evidence>
<protein>
    <submittedName>
        <fullName evidence="5">ABC transporter ATP-binding protein</fullName>
    </submittedName>
</protein>
<feature type="domain" description="ABC transporter" evidence="4">
    <location>
        <begin position="6"/>
        <end position="237"/>
    </location>
</feature>